<evidence type="ECO:0000256" key="2">
    <source>
        <dbReference type="SAM" id="SignalP"/>
    </source>
</evidence>
<reference evidence="3 4" key="1">
    <citation type="submission" date="2016-10" db="EMBL/GenBank/DDBJ databases">
        <authorList>
            <person name="de Groot N.N."/>
        </authorList>
    </citation>
    <scope>NUCLEOTIDE SEQUENCE [LARGE SCALE GENOMIC DNA]</scope>
    <source>
        <strain evidence="3 4">CGMCC 1.10825</strain>
    </source>
</reference>
<feature type="chain" id="PRO_5011782992" description="DUF4369 domain-containing protein" evidence="2">
    <location>
        <begin position="19"/>
        <end position="267"/>
    </location>
</feature>
<accession>A0A1H6MIE3</accession>
<feature type="coiled-coil region" evidence="1">
    <location>
        <begin position="201"/>
        <end position="243"/>
    </location>
</feature>
<dbReference type="AlphaFoldDB" id="A0A1H6MIE3"/>
<dbReference type="STRING" id="1159016.SAMN02927937_02524"/>
<name>A0A1H6MIE3_9FLAO</name>
<evidence type="ECO:0000256" key="1">
    <source>
        <dbReference type="SAM" id="Coils"/>
    </source>
</evidence>
<keyword evidence="4" id="KW-1185">Reference proteome</keyword>
<dbReference type="RefSeq" id="WP_091101708.1">
    <property type="nucleotide sequence ID" value="NZ_FNXE01000046.1"/>
</dbReference>
<evidence type="ECO:0000313" key="4">
    <source>
        <dbReference type="Proteomes" id="UP000199634"/>
    </source>
</evidence>
<dbReference type="EMBL" id="FNXE01000046">
    <property type="protein sequence ID" value="SEH98165.1"/>
    <property type="molecule type" value="Genomic_DNA"/>
</dbReference>
<dbReference type="OrthoDB" id="1354989at2"/>
<organism evidence="3 4">
    <name type="scientific">Paenimyroides marinum</name>
    <dbReference type="NCBI Taxonomy" id="1159016"/>
    <lineage>
        <taxon>Bacteria</taxon>
        <taxon>Pseudomonadati</taxon>
        <taxon>Bacteroidota</taxon>
        <taxon>Flavobacteriia</taxon>
        <taxon>Flavobacteriales</taxon>
        <taxon>Flavobacteriaceae</taxon>
        <taxon>Paenimyroides</taxon>
    </lineage>
</organism>
<gene>
    <name evidence="3" type="ORF">SAMN02927937_02524</name>
</gene>
<proteinExistence type="predicted"/>
<evidence type="ECO:0008006" key="5">
    <source>
        <dbReference type="Google" id="ProtNLM"/>
    </source>
</evidence>
<keyword evidence="1" id="KW-0175">Coiled coil</keyword>
<sequence>MKHFYTLLLLFVANAAFSQFVHMRPGEEAPEQVELVMNDNTSRIGNVKNNRADKIALRILSQDTNAFRHASVEVEYIQFKPEGSEIYEKIPAEKIKKIVFLGEDPETFDRINVYKFKKKTLEVDRENVAYMFQTAKVDDVFKVYSNLYFGTRGAASQFNYFAKLRDSNETYYFNMSVGYLPRIFPLFKIFAPKNERYTNYIDKLRDKKSDEYKEFDKLRNEQLEKINAYLKENKKSLDFLEKESIKTNGFYNFLFYFMGKKLEQFSN</sequence>
<protein>
    <recommendedName>
        <fullName evidence="5">DUF4369 domain-containing protein</fullName>
    </recommendedName>
</protein>
<feature type="signal peptide" evidence="2">
    <location>
        <begin position="1"/>
        <end position="18"/>
    </location>
</feature>
<dbReference type="Proteomes" id="UP000199634">
    <property type="component" value="Unassembled WGS sequence"/>
</dbReference>
<evidence type="ECO:0000313" key="3">
    <source>
        <dbReference type="EMBL" id="SEH98165.1"/>
    </source>
</evidence>
<keyword evidence="2" id="KW-0732">Signal</keyword>